<keyword evidence="2" id="KW-1185">Reference proteome</keyword>
<accession>A0ABP0TSG4</accession>
<evidence type="ECO:0000313" key="1">
    <source>
        <dbReference type="EMBL" id="CAK9201298.1"/>
    </source>
</evidence>
<sequence>MHVRMILCDRSVFHRDIFRGRITRDEHDRHENDRVHHGFEIHGAVIIHAIGEGHREAVRVGRPIPLLSYLKFQNFKVFIKTPYRRVRPGPRSSFIPLSDEAKFGVFKNREMRVQ</sequence>
<dbReference type="Proteomes" id="UP001497512">
    <property type="component" value="Chromosome 13"/>
</dbReference>
<proteinExistence type="predicted"/>
<dbReference type="EMBL" id="OZ019905">
    <property type="protein sequence ID" value="CAK9201298.1"/>
    <property type="molecule type" value="Genomic_DNA"/>
</dbReference>
<evidence type="ECO:0000313" key="2">
    <source>
        <dbReference type="Proteomes" id="UP001497512"/>
    </source>
</evidence>
<reference evidence="1" key="1">
    <citation type="submission" date="2024-02" db="EMBL/GenBank/DDBJ databases">
        <authorList>
            <consortium name="ELIXIR-Norway"/>
            <consortium name="Elixir Norway"/>
        </authorList>
    </citation>
    <scope>NUCLEOTIDE SEQUENCE</scope>
</reference>
<protein>
    <submittedName>
        <fullName evidence="1">Uncharacterized protein</fullName>
    </submittedName>
</protein>
<organism evidence="1 2">
    <name type="scientific">Sphagnum troendelagicum</name>
    <dbReference type="NCBI Taxonomy" id="128251"/>
    <lineage>
        <taxon>Eukaryota</taxon>
        <taxon>Viridiplantae</taxon>
        <taxon>Streptophyta</taxon>
        <taxon>Embryophyta</taxon>
        <taxon>Bryophyta</taxon>
        <taxon>Sphagnophytina</taxon>
        <taxon>Sphagnopsida</taxon>
        <taxon>Sphagnales</taxon>
        <taxon>Sphagnaceae</taxon>
        <taxon>Sphagnum</taxon>
    </lineage>
</organism>
<name>A0ABP0TSG4_9BRYO</name>
<gene>
    <name evidence="1" type="ORF">CSSPTR1EN2_LOCUS5837</name>
</gene>